<dbReference type="AlphaFoldDB" id="A0A387FLR7"/>
<keyword evidence="2" id="KW-1185">Reference proteome</keyword>
<evidence type="ECO:0000313" key="2">
    <source>
        <dbReference type="Proteomes" id="UP000282195"/>
    </source>
</evidence>
<sequence length="63" mass="6631">MIKSIQDSHDVITLLQVCQTCSKVIMSAASNQVLATSLAGLQQELAVATVTVLLGDESRDDGL</sequence>
<dbReference type="EMBL" id="CP032694">
    <property type="protein sequence ID" value="AYG59818.1"/>
    <property type="molecule type" value="Genomic_DNA"/>
</dbReference>
<dbReference type="Proteomes" id="UP000282195">
    <property type="component" value="Chromosome"/>
</dbReference>
<protein>
    <submittedName>
        <fullName evidence="1">Uncharacterized protein</fullName>
    </submittedName>
</protein>
<accession>A0A387FLR7</accession>
<evidence type="ECO:0000313" key="1">
    <source>
        <dbReference type="EMBL" id="AYG59818.1"/>
    </source>
</evidence>
<name>A0A387FLR7_9HYPH</name>
<dbReference type="KEGG" id="rjg:CCGE525_14120"/>
<organism evidence="1 2">
    <name type="scientific">Rhizobium jaguaris</name>
    <dbReference type="NCBI Taxonomy" id="1312183"/>
    <lineage>
        <taxon>Bacteria</taxon>
        <taxon>Pseudomonadati</taxon>
        <taxon>Pseudomonadota</taxon>
        <taxon>Alphaproteobacteria</taxon>
        <taxon>Hyphomicrobiales</taxon>
        <taxon>Rhizobiaceae</taxon>
        <taxon>Rhizobium/Agrobacterium group</taxon>
        <taxon>Rhizobium</taxon>
    </lineage>
</organism>
<gene>
    <name evidence="1" type="ORF">CCGE525_14120</name>
</gene>
<reference evidence="1 2" key="1">
    <citation type="submission" date="2018-10" db="EMBL/GenBank/DDBJ databases">
        <title>Rhizobium etli, R. leguminosarum and a new Rhizobium genospecies from Phaseolus dumosus.</title>
        <authorList>
            <person name="Ramirez-Puebla S.T."/>
            <person name="Rogel-Hernandez M.A."/>
            <person name="Guerrero G."/>
            <person name="Ormeno-Orrillo E."/>
            <person name="Martinez-Romero J.C."/>
            <person name="Negrete-Yankelevich S."/>
            <person name="Martinez-Romero E."/>
        </authorList>
    </citation>
    <scope>NUCLEOTIDE SEQUENCE [LARGE SCALE GENOMIC DNA]</scope>
    <source>
        <strain evidence="1 2">CCGE525</strain>
    </source>
</reference>
<proteinExistence type="predicted"/>